<evidence type="ECO:0000256" key="8">
    <source>
        <dbReference type="ARBA" id="ARBA00023114"/>
    </source>
</evidence>
<evidence type="ECO:0000259" key="12">
    <source>
        <dbReference type="Pfam" id="PF13609"/>
    </source>
</evidence>
<evidence type="ECO:0000256" key="1">
    <source>
        <dbReference type="ARBA" id="ARBA00004571"/>
    </source>
</evidence>
<comment type="subcellular location">
    <subcellularLocation>
        <location evidence="1">Cell outer membrane</location>
        <topology evidence="1">Multi-pass membrane protein</topology>
    </subcellularLocation>
</comment>
<dbReference type="PANTHER" id="PTHR34501">
    <property type="entry name" value="PROTEIN YDDL-RELATED"/>
    <property type="match status" value="1"/>
</dbReference>
<comment type="caution">
    <text evidence="13">The sequence shown here is derived from an EMBL/GenBank/DDBJ whole genome shotgun (WGS) entry which is preliminary data.</text>
</comment>
<keyword evidence="10" id="KW-0998">Cell outer membrane</keyword>
<dbReference type="GO" id="GO:0009279">
    <property type="term" value="C:cell outer membrane"/>
    <property type="evidence" value="ECO:0007669"/>
    <property type="project" value="UniProtKB-SubCell"/>
</dbReference>
<dbReference type="EMBL" id="SLZW01000001">
    <property type="protein sequence ID" value="TCS64846.1"/>
    <property type="molecule type" value="Genomic_DNA"/>
</dbReference>
<dbReference type="Pfam" id="PF13609">
    <property type="entry name" value="Porin_4"/>
    <property type="match status" value="1"/>
</dbReference>
<dbReference type="PANTHER" id="PTHR34501:SF9">
    <property type="entry name" value="MAJOR OUTER MEMBRANE PROTEIN P.IA"/>
    <property type="match status" value="1"/>
</dbReference>
<name>A0A4R3JHV6_9PROT</name>
<feature type="chain" id="PRO_5020558100" evidence="11">
    <location>
        <begin position="24"/>
        <end position="377"/>
    </location>
</feature>
<dbReference type="Proteomes" id="UP000295304">
    <property type="component" value="Unassembled WGS sequence"/>
</dbReference>
<dbReference type="AlphaFoldDB" id="A0A4R3JHV6"/>
<keyword evidence="14" id="KW-1185">Reference proteome</keyword>
<feature type="domain" description="Porin" evidence="12">
    <location>
        <begin position="10"/>
        <end position="347"/>
    </location>
</feature>
<proteinExistence type="predicted"/>
<evidence type="ECO:0000256" key="9">
    <source>
        <dbReference type="ARBA" id="ARBA00023136"/>
    </source>
</evidence>
<keyword evidence="3" id="KW-0813">Transport</keyword>
<keyword evidence="6 11" id="KW-0732">Signal</keyword>
<evidence type="ECO:0000313" key="14">
    <source>
        <dbReference type="Proteomes" id="UP000295304"/>
    </source>
</evidence>
<dbReference type="SUPFAM" id="SSF56935">
    <property type="entry name" value="Porins"/>
    <property type="match status" value="1"/>
</dbReference>
<comment type="subunit">
    <text evidence="2">Homotrimer.</text>
</comment>
<keyword evidence="8" id="KW-0626">Porin</keyword>
<protein>
    <submittedName>
        <fullName evidence="13">Outer membrane protein OmpU</fullName>
    </submittedName>
</protein>
<dbReference type="InterPro" id="IPR033900">
    <property type="entry name" value="Gram_neg_porin_domain"/>
</dbReference>
<gene>
    <name evidence="13" type="ORF">EDD55_101177</name>
</gene>
<dbReference type="GO" id="GO:0006811">
    <property type="term" value="P:monoatomic ion transport"/>
    <property type="evidence" value="ECO:0007669"/>
    <property type="project" value="UniProtKB-KW"/>
</dbReference>
<dbReference type="GO" id="GO:0046930">
    <property type="term" value="C:pore complex"/>
    <property type="evidence" value="ECO:0007669"/>
    <property type="project" value="UniProtKB-KW"/>
</dbReference>
<evidence type="ECO:0000256" key="6">
    <source>
        <dbReference type="ARBA" id="ARBA00022729"/>
    </source>
</evidence>
<dbReference type="RefSeq" id="WP_132937591.1">
    <property type="nucleotide sequence ID" value="NZ_CP119676.1"/>
</dbReference>
<reference evidence="13 14" key="1">
    <citation type="submission" date="2019-03" db="EMBL/GenBank/DDBJ databases">
        <title>Genomic Encyclopedia of Type Strains, Phase IV (KMG-IV): sequencing the most valuable type-strain genomes for metagenomic binning, comparative biology and taxonomic classification.</title>
        <authorList>
            <person name="Goeker M."/>
        </authorList>
    </citation>
    <scope>NUCLEOTIDE SEQUENCE [LARGE SCALE GENOMIC DNA]</scope>
    <source>
        <strain evidence="13 14">DSM 101688</strain>
    </source>
</reference>
<evidence type="ECO:0000256" key="4">
    <source>
        <dbReference type="ARBA" id="ARBA00022452"/>
    </source>
</evidence>
<keyword evidence="7" id="KW-0406">Ion transport</keyword>
<dbReference type="Gene3D" id="2.40.160.10">
    <property type="entry name" value="Porin"/>
    <property type="match status" value="1"/>
</dbReference>
<keyword evidence="4" id="KW-1134">Transmembrane beta strand</keyword>
<evidence type="ECO:0000256" key="11">
    <source>
        <dbReference type="SAM" id="SignalP"/>
    </source>
</evidence>
<organism evidence="13 14">
    <name type="scientific">Varunaivibrio sulfuroxidans</name>
    <dbReference type="NCBI Taxonomy" id="1773489"/>
    <lineage>
        <taxon>Bacteria</taxon>
        <taxon>Pseudomonadati</taxon>
        <taxon>Pseudomonadota</taxon>
        <taxon>Alphaproteobacteria</taxon>
        <taxon>Rhodospirillales</taxon>
        <taxon>Magnetovibrionaceae</taxon>
        <taxon>Varunaivibrio</taxon>
    </lineage>
</organism>
<accession>A0A4R3JHV6</accession>
<evidence type="ECO:0000256" key="5">
    <source>
        <dbReference type="ARBA" id="ARBA00022692"/>
    </source>
</evidence>
<dbReference type="InterPro" id="IPR023614">
    <property type="entry name" value="Porin_dom_sf"/>
</dbReference>
<evidence type="ECO:0000256" key="10">
    <source>
        <dbReference type="ARBA" id="ARBA00023237"/>
    </source>
</evidence>
<evidence type="ECO:0000256" key="3">
    <source>
        <dbReference type="ARBA" id="ARBA00022448"/>
    </source>
</evidence>
<feature type="signal peptide" evidence="11">
    <location>
        <begin position="1"/>
        <end position="23"/>
    </location>
</feature>
<keyword evidence="9" id="KW-0472">Membrane</keyword>
<sequence>MKKILLGTTAIIALGALSSQALAAEKIKLGIGGFMREYVSNVKSDQTKSNTRMKLGQWSNTEIHFKGSTTLDNGLTVAARVELEGDRNGAARSIDVSTLTVSGDTLGAFTIGSMPQASDTFAVKAPIVGPAAFSDVTAWAKFNSTVNDANAITKTNGRGTTSDFVGGNKGNKIQYVTPSFSGFSAFASYDAAQNVDKNAKRAALRSDTGEAYALGVTYDGEISGVALTSDLSRTKYQGGSTSGVNDGDGQTLTRFGLNAGMGGFTVGGSYSHYKGVTRATTTVDSLDGNGWDFGVGYNNGPYSVSAAYNSAKAKGTTRAGDDKFTAWTFGAGYDMGAGVSLVAQYFNGKLKNETPAVATDPTSSTVNGVIGGIEVSF</sequence>
<dbReference type="InterPro" id="IPR050298">
    <property type="entry name" value="Gram-neg_bact_OMP"/>
</dbReference>
<keyword evidence="5" id="KW-0812">Transmembrane</keyword>
<dbReference type="CDD" id="cd00342">
    <property type="entry name" value="gram_neg_porins"/>
    <property type="match status" value="1"/>
</dbReference>
<dbReference type="GO" id="GO:0015288">
    <property type="term" value="F:porin activity"/>
    <property type="evidence" value="ECO:0007669"/>
    <property type="project" value="UniProtKB-KW"/>
</dbReference>
<evidence type="ECO:0000256" key="2">
    <source>
        <dbReference type="ARBA" id="ARBA00011233"/>
    </source>
</evidence>
<evidence type="ECO:0000256" key="7">
    <source>
        <dbReference type="ARBA" id="ARBA00023065"/>
    </source>
</evidence>
<dbReference type="OrthoDB" id="6758483at2"/>
<evidence type="ECO:0000313" key="13">
    <source>
        <dbReference type="EMBL" id="TCS64846.1"/>
    </source>
</evidence>